<evidence type="ECO:0000259" key="9">
    <source>
        <dbReference type="Pfam" id="PF20258"/>
    </source>
</evidence>
<dbReference type="SUPFAM" id="SSF101322">
    <property type="entry name" value="YcfC-like"/>
    <property type="match status" value="1"/>
</dbReference>
<name>A0A4U9V4M6_SERFO</name>
<evidence type="ECO:0000256" key="3">
    <source>
        <dbReference type="ARBA" id="ARBA00022679"/>
    </source>
</evidence>
<feature type="domain" description="tRNA-specific 2-thiouridylase MnmA-like C-terminal" evidence="9">
    <location>
        <begin position="51"/>
        <end position="125"/>
    </location>
</feature>
<evidence type="ECO:0000256" key="6">
    <source>
        <dbReference type="ARBA" id="ARBA00022840"/>
    </source>
</evidence>
<reference evidence="11" key="1">
    <citation type="submission" date="2019-05" db="EMBL/GenBank/DDBJ databases">
        <authorList>
            <consortium name="Pathogen Informatics"/>
        </authorList>
    </citation>
    <scope>NUCLEOTIDE SEQUENCE [LARGE SCALE GENOMIC DNA]</scope>
    <source>
        <strain evidence="11">NCTC12965</strain>
    </source>
</reference>
<keyword evidence="4" id="KW-0819">tRNA processing</keyword>
<dbReference type="Pfam" id="PF04356">
    <property type="entry name" value="DUF489"/>
    <property type="match status" value="1"/>
</dbReference>
<keyword evidence="7" id="KW-0694">RNA-binding</keyword>
<evidence type="ECO:0000256" key="5">
    <source>
        <dbReference type="ARBA" id="ARBA00022741"/>
    </source>
</evidence>
<dbReference type="Gene3D" id="1.10.3890.10">
    <property type="entry name" value="HflD-like"/>
    <property type="match status" value="1"/>
</dbReference>
<keyword evidence="6" id="KW-0067">ATP-binding</keyword>
<dbReference type="Pfam" id="PF20258">
    <property type="entry name" value="tRNA_Me_trans_C"/>
    <property type="match status" value="1"/>
</dbReference>
<evidence type="ECO:0000256" key="4">
    <source>
        <dbReference type="ARBA" id="ARBA00022694"/>
    </source>
</evidence>
<dbReference type="Pfam" id="PF20259">
    <property type="entry name" value="tRNA_Me_trans_M"/>
    <property type="match status" value="1"/>
</dbReference>
<keyword evidence="3 11" id="KW-0808">Transferase</keyword>
<evidence type="ECO:0000256" key="7">
    <source>
        <dbReference type="ARBA" id="ARBA00022884"/>
    </source>
</evidence>
<dbReference type="Gene3D" id="2.30.30.280">
    <property type="entry name" value="Adenine nucleotide alpha hydrolases-like domains"/>
    <property type="match status" value="1"/>
</dbReference>
<dbReference type="InterPro" id="IPR046885">
    <property type="entry name" value="MnmA-like_C"/>
</dbReference>
<dbReference type="EC" id="2.8.1.-" evidence="11"/>
<evidence type="ECO:0000259" key="10">
    <source>
        <dbReference type="Pfam" id="PF20259"/>
    </source>
</evidence>
<dbReference type="InterPro" id="IPR046884">
    <property type="entry name" value="MnmA-like_central"/>
</dbReference>
<gene>
    <name evidence="11" type="primary">mnmA_3</name>
    <name evidence="11" type="ORF">NCTC12965_04690</name>
</gene>
<keyword evidence="5" id="KW-0547">Nucleotide-binding</keyword>
<feature type="domain" description="tRNA-specific 2-thiouridylase MnmA-like central" evidence="10">
    <location>
        <begin position="1"/>
        <end position="40"/>
    </location>
</feature>
<organism evidence="11">
    <name type="scientific">Serratia fonticola</name>
    <dbReference type="NCBI Taxonomy" id="47917"/>
    <lineage>
        <taxon>Bacteria</taxon>
        <taxon>Pseudomonadati</taxon>
        <taxon>Pseudomonadota</taxon>
        <taxon>Gammaproteobacteria</taxon>
        <taxon>Enterobacterales</taxon>
        <taxon>Yersiniaceae</taxon>
        <taxon>Serratia</taxon>
    </lineage>
</organism>
<dbReference type="EMBL" id="CABEEZ010000100">
    <property type="protein sequence ID" value="VTR41505.1"/>
    <property type="molecule type" value="Genomic_DNA"/>
</dbReference>
<dbReference type="GO" id="GO:0005524">
    <property type="term" value="F:ATP binding"/>
    <property type="evidence" value="ECO:0007669"/>
    <property type="project" value="UniProtKB-KW"/>
</dbReference>
<evidence type="ECO:0000256" key="2">
    <source>
        <dbReference type="ARBA" id="ARBA00022555"/>
    </source>
</evidence>
<dbReference type="PANTHER" id="PTHR11933">
    <property type="entry name" value="TRNA 5-METHYLAMINOMETHYL-2-THIOURIDYLATE -METHYLTRANSFERASE"/>
    <property type="match status" value="1"/>
</dbReference>
<dbReference type="GO" id="GO:0002143">
    <property type="term" value="P:tRNA wobble position uridine thiolation"/>
    <property type="evidence" value="ECO:0007669"/>
    <property type="project" value="TreeGrafter"/>
</dbReference>
<proteinExistence type="predicted"/>
<dbReference type="AlphaFoldDB" id="A0A4U9V4M6"/>
<evidence type="ECO:0000256" key="8">
    <source>
        <dbReference type="ARBA" id="ARBA00023157"/>
    </source>
</evidence>
<dbReference type="InterPro" id="IPR023382">
    <property type="entry name" value="MnmA-like_central_sf"/>
</dbReference>
<dbReference type="Gene3D" id="2.40.30.10">
    <property type="entry name" value="Translation factors"/>
    <property type="match status" value="1"/>
</dbReference>
<keyword evidence="8" id="KW-1015">Disulfide bond</keyword>
<keyword evidence="2" id="KW-0820">tRNA-binding</keyword>
<dbReference type="FunFam" id="2.40.30.10:FF:000023">
    <property type="entry name" value="tRNA-specific 2-thiouridylase MnmA"/>
    <property type="match status" value="1"/>
</dbReference>
<dbReference type="InterPro" id="IPR035932">
    <property type="entry name" value="HflD-like_sf"/>
</dbReference>
<evidence type="ECO:0000256" key="1">
    <source>
        <dbReference type="ARBA" id="ARBA00022490"/>
    </source>
</evidence>
<protein>
    <submittedName>
        <fullName evidence="11">tRNA-specific 2-thiouridylase mnmA</fullName>
        <ecNumber evidence="11">2.8.1.-</ecNumber>
    </submittedName>
</protein>
<dbReference type="InterPro" id="IPR007451">
    <property type="entry name" value="HflD"/>
</dbReference>
<dbReference type="GO" id="GO:0016783">
    <property type="term" value="F:sulfurtransferase activity"/>
    <property type="evidence" value="ECO:0007669"/>
    <property type="project" value="InterPro"/>
</dbReference>
<keyword evidence="1" id="KW-0963">Cytoplasm</keyword>
<dbReference type="GO" id="GO:0000049">
    <property type="term" value="F:tRNA binding"/>
    <property type="evidence" value="ECO:0007669"/>
    <property type="project" value="UniProtKB-KW"/>
</dbReference>
<accession>A0A4U9V4M6</accession>
<sequence>MYHTLGQRKGFGIGGMKDSSEDPWYVVDKDVANNILVVAQGHEHPRLMSIGLIAQQLHWVDRLPLTQPLRCTVKTRYRQQDIPCTVTPLDAERIEVRFDEPVAAVTPGQSAVFYQGDICLGGGIIEQAYTGVTVAKNYYDITLAMAGISQAARLVQQLAHEGQMDGEAFHTSLNSLFADGSPFYPGGVRRRRA</sequence>
<dbReference type="PANTHER" id="PTHR11933:SF5">
    <property type="entry name" value="MITOCHONDRIAL TRNA-SPECIFIC 2-THIOURIDYLASE 1"/>
    <property type="match status" value="1"/>
</dbReference>
<evidence type="ECO:0000313" key="11">
    <source>
        <dbReference type="EMBL" id="VTR41505.1"/>
    </source>
</evidence>